<dbReference type="InterPro" id="IPR006311">
    <property type="entry name" value="TAT_signal"/>
</dbReference>
<dbReference type="EMBL" id="BAABKN010000027">
    <property type="protein sequence ID" value="GAA4751855.1"/>
    <property type="molecule type" value="Genomic_DNA"/>
</dbReference>
<reference evidence="3" key="1">
    <citation type="journal article" date="2019" name="Int. J. Syst. Evol. Microbiol.">
        <title>The Global Catalogue of Microorganisms (GCM) 10K type strain sequencing project: providing services to taxonomists for standard genome sequencing and annotation.</title>
        <authorList>
            <consortium name="The Broad Institute Genomics Platform"/>
            <consortium name="The Broad Institute Genome Sequencing Center for Infectious Disease"/>
            <person name="Wu L."/>
            <person name="Ma J."/>
        </authorList>
    </citation>
    <scope>NUCLEOTIDE SEQUENCE [LARGE SCALE GENOMIC DNA]</scope>
    <source>
        <strain evidence="3">JCM 18532</strain>
    </source>
</reference>
<feature type="chain" id="PRO_5046887134" evidence="1">
    <location>
        <begin position="32"/>
        <end position="245"/>
    </location>
</feature>
<proteinExistence type="predicted"/>
<dbReference type="RefSeq" id="WP_345528890.1">
    <property type="nucleotide sequence ID" value="NZ_BAABKN010000027.1"/>
</dbReference>
<organism evidence="2 3">
    <name type="scientific">Nocardioides endophyticus</name>
    <dbReference type="NCBI Taxonomy" id="1353775"/>
    <lineage>
        <taxon>Bacteria</taxon>
        <taxon>Bacillati</taxon>
        <taxon>Actinomycetota</taxon>
        <taxon>Actinomycetes</taxon>
        <taxon>Propionibacteriales</taxon>
        <taxon>Nocardioidaceae</taxon>
        <taxon>Nocardioides</taxon>
    </lineage>
</organism>
<accession>A0ABP8ZBG9</accession>
<evidence type="ECO:0000313" key="2">
    <source>
        <dbReference type="EMBL" id="GAA4751855.1"/>
    </source>
</evidence>
<name>A0ABP8ZBG9_9ACTN</name>
<feature type="signal peptide" evidence="1">
    <location>
        <begin position="1"/>
        <end position="31"/>
    </location>
</feature>
<gene>
    <name evidence="2" type="ORF">GCM10023350_41410</name>
</gene>
<keyword evidence="3" id="KW-1185">Reference proteome</keyword>
<evidence type="ECO:0000313" key="3">
    <source>
        <dbReference type="Proteomes" id="UP001499882"/>
    </source>
</evidence>
<sequence length="245" mass="25243">MSGATTRRRAVTSVVIAALLVGAAGSTSAPAAHPDPAVRDLDLVASANPTAAEPVVADDAFADDGVFPRRTVKSDVAATGSATCDGCDATSTALQVLYVNRGRQARLDNTAAAWTQACTDCAARALSVQVVVLRGVPSIVPNNRALAVNAACSSCQATGVAYQLVVASRRANRLSGGTLAELRAWVAEQAAALRVPEAAPPSRLSQKKADRRARRVAVSELATLEDLVTDDLDAVTVSADVELNR</sequence>
<comment type="caution">
    <text evidence="2">The sequence shown here is derived from an EMBL/GenBank/DDBJ whole genome shotgun (WGS) entry which is preliminary data.</text>
</comment>
<keyword evidence="1" id="KW-0732">Signal</keyword>
<dbReference type="PROSITE" id="PS51318">
    <property type="entry name" value="TAT"/>
    <property type="match status" value="1"/>
</dbReference>
<evidence type="ECO:0000256" key="1">
    <source>
        <dbReference type="SAM" id="SignalP"/>
    </source>
</evidence>
<protein>
    <submittedName>
        <fullName evidence="2">Uncharacterized protein</fullName>
    </submittedName>
</protein>
<dbReference type="Proteomes" id="UP001499882">
    <property type="component" value="Unassembled WGS sequence"/>
</dbReference>